<reference evidence="2 3" key="1">
    <citation type="submission" date="2019-04" db="EMBL/GenBank/DDBJ databases">
        <title>Friends and foes A comparative genomics study of 23 Aspergillus species from section Flavi.</title>
        <authorList>
            <consortium name="DOE Joint Genome Institute"/>
            <person name="Kjaerbolling I."/>
            <person name="Vesth T."/>
            <person name="Frisvad J.C."/>
            <person name="Nybo J.L."/>
            <person name="Theobald S."/>
            <person name="Kildgaard S."/>
            <person name="Isbrandt T."/>
            <person name="Kuo A."/>
            <person name="Sato A."/>
            <person name="Lyhne E.K."/>
            <person name="Kogle M.E."/>
            <person name="Wiebenga A."/>
            <person name="Kun R.S."/>
            <person name="Lubbers R.J."/>
            <person name="Makela M.R."/>
            <person name="Barry K."/>
            <person name="Chovatia M."/>
            <person name="Clum A."/>
            <person name="Daum C."/>
            <person name="Haridas S."/>
            <person name="He G."/>
            <person name="LaButti K."/>
            <person name="Lipzen A."/>
            <person name="Mondo S."/>
            <person name="Riley R."/>
            <person name="Salamov A."/>
            <person name="Simmons B.A."/>
            <person name="Magnuson J.K."/>
            <person name="Henrissat B."/>
            <person name="Mortensen U.H."/>
            <person name="Larsen T.O."/>
            <person name="Devries R.P."/>
            <person name="Grigoriev I.V."/>
            <person name="Machida M."/>
            <person name="Baker S.E."/>
            <person name="Andersen M.R."/>
        </authorList>
    </citation>
    <scope>NUCLEOTIDE SEQUENCE [LARGE SCALE GENOMIC DNA]</scope>
    <source>
        <strain evidence="2 3">CBS 151.66</strain>
    </source>
</reference>
<feature type="compositionally biased region" description="Acidic residues" evidence="1">
    <location>
        <begin position="104"/>
        <end position="117"/>
    </location>
</feature>
<organism evidence="2 3">
    <name type="scientific">Aspergillus leporis</name>
    <dbReference type="NCBI Taxonomy" id="41062"/>
    <lineage>
        <taxon>Eukaryota</taxon>
        <taxon>Fungi</taxon>
        <taxon>Dikarya</taxon>
        <taxon>Ascomycota</taxon>
        <taxon>Pezizomycotina</taxon>
        <taxon>Eurotiomycetes</taxon>
        <taxon>Eurotiomycetidae</taxon>
        <taxon>Eurotiales</taxon>
        <taxon>Aspergillaceae</taxon>
        <taxon>Aspergillus</taxon>
        <taxon>Aspergillus subgen. Circumdati</taxon>
    </lineage>
</organism>
<dbReference type="Proteomes" id="UP000326565">
    <property type="component" value="Unassembled WGS sequence"/>
</dbReference>
<sequence length="146" mass="15943">MARAAEINGAIVLQSSSDRVTGRLLALLDTTEARINDILTATVVEVAHDYRFAIIDPQVRTLIQVQIEVKDKVTDIIQSTEAKIRLDRLLGLSNGSASPATIDTSEEDIEVGGSSEEEPMVKREAAANIKRTCGTYRPNLPLWTPI</sequence>
<dbReference type="OrthoDB" id="3598281at2759"/>
<accession>A0A5N5XEG2</accession>
<evidence type="ECO:0000313" key="2">
    <source>
        <dbReference type="EMBL" id="KAB8078545.1"/>
    </source>
</evidence>
<feature type="region of interest" description="Disordered" evidence="1">
    <location>
        <begin position="97"/>
        <end position="117"/>
    </location>
</feature>
<protein>
    <submittedName>
        <fullName evidence="2">Uncharacterized protein</fullName>
    </submittedName>
</protein>
<evidence type="ECO:0000256" key="1">
    <source>
        <dbReference type="SAM" id="MobiDB-lite"/>
    </source>
</evidence>
<dbReference type="AlphaFoldDB" id="A0A5N5XEG2"/>
<name>A0A5N5XEG2_9EURO</name>
<gene>
    <name evidence="2" type="ORF">BDV29DRAFT_152658</name>
</gene>
<dbReference type="EMBL" id="ML732157">
    <property type="protein sequence ID" value="KAB8078545.1"/>
    <property type="molecule type" value="Genomic_DNA"/>
</dbReference>
<proteinExistence type="predicted"/>
<evidence type="ECO:0000313" key="3">
    <source>
        <dbReference type="Proteomes" id="UP000326565"/>
    </source>
</evidence>
<keyword evidence="3" id="KW-1185">Reference proteome</keyword>